<dbReference type="KEGG" id="pfj:MYCFIDRAFT_213837"/>
<dbReference type="VEuPathDB" id="FungiDB:MYCFIDRAFT_213837"/>
<evidence type="ECO:0000256" key="1">
    <source>
        <dbReference type="SAM" id="SignalP"/>
    </source>
</evidence>
<gene>
    <name evidence="2" type="ORF">MYCFIDRAFT_213837</name>
</gene>
<dbReference type="AlphaFoldDB" id="M3B7T0"/>
<keyword evidence="1" id="KW-0732">Signal</keyword>
<proteinExistence type="predicted"/>
<feature type="chain" id="PRO_5004031390" evidence="1">
    <location>
        <begin position="18"/>
        <end position="171"/>
    </location>
</feature>
<protein>
    <submittedName>
        <fullName evidence="2">Uncharacterized protein</fullName>
    </submittedName>
</protein>
<dbReference type="EMBL" id="KB446556">
    <property type="protein sequence ID" value="EME85378.1"/>
    <property type="molecule type" value="Genomic_DNA"/>
</dbReference>
<evidence type="ECO:0000313" key="3">
    <source>
        <dbReference type="Proteomes" id="UP000016932"/>
    </source>
</evidence>
<keyword evidence="3" id="KW-1185">Reference proteome</keyword>
<reference evidence="2 3" key="1">
    <citation type="journal article" date="2012" name="PLoS Pathog.">
        <title>Diverse lifestyles and strategies of plant pathogenesis encoded in the genomes of eighteen Dothideomycetes fungi.</title>
        <authorList>
            <person name="Ohm R.A."/>
            <person name="Feau N."/>
            <person name="Henrissat B."/>
            <person name="Schoch C.L."/>
            <person name="Horwitz B.A."/>
            <person name="Barry K.W."/>
            <person name="Condon B.J."/>
            <person name="Copeland A.C."/>
            <person name="Dhillon B."/>
            <person name="Glaser F."/>
            <person name="Hesse C.N."/>
            <person name="Kosti I."/>
            <person name="LaButti K."/>
            <person name="Lindquist E.A."/>
            <person name="Lucas S."/>
            <person name="Salamov A.A."/>
            <person name="Bradshaw R.E."/>
            <person name="Ciuffetti L."/>
            <person name="Hamelin R.C."/>
            <person name="Kema G.H.J."/>
            <person name="Lawrence C."/>
            <person name="Scott J.A."/>
            <person name="Spatafora J.W."/>
            <person name="Turgeon B.G."/>
            <person name="de Wit P.J.G.M."/>
            <person name="Zhong S."/>
            <person name="Goodwin S.B."/>
            <person name="Grigoriev I.V."/>
        </authorList>
    </citation>
    <scope>NUCLEOTIDE SEQUENCE [LARGE SCALE GENOMIC DNA]</scope>
    <source>
        <strain evidence="2 3">CIRAD86</strain>
    </source>
</reference>
<dbReference type="OrthoDB" id="3637354at2759"/>
<evidence type="ECO:0000313" key="2">
    <source>
        <dbReference type="EMBL" id="EME85378.1"/>
    </source>
</evidence>
<organism evidence="2 3">
    <name type="scientific">Pseudocercospora fijiensis (strain CIRAD86)</name>
    <name type="common">Black leaf streak disease fungus</name>
    <name type="synonym">Mycosphaerella fijiensis</name>
    <dbReference type="NCBI Taxonomy" id="383855"/>
    <lineage>
        <taxon>Eukaryota</taxon>
        <taxon>Fungi</taxon>
        <taxon>Dikarya</taxon>
        <taxon>Ascomycota</taxon>
        <taxon>Pezizomycotina</taxon>
        <taxon>Dothideomycetes</taxon>
        <taxon>Dothideomycetidae</taxon>
        <taxon>Mycosphaerellales</taxon>
        <taxon>Mycosphaerellaceae</taxon>
        <taxon>Pseudocercospora</taxon>
    </lineage>
</organism>
<feature type="signal peptide" evidence="1">
    <location>
        <begin position="1"/>
        <end position="17"/>
    </location>
</feature>
<dbReference type="HOGENOM" id="CLU_1563539_0_0_1"/>
<accession>M3B7T0</accession>
<dbReference type="RefSeq" id="XP_007923009.1">
    <property type="nucleotide sequence ID" value="XM_007924818.1"/>
</dbReference>
<dbReference type="GeneID" id="19337964"/>
<dbReference type="eggNOG" id="ENOG502SZEB">
    <property type="taxonomic scope" value="Eukaryota"/>
</dbReference>
<sequence>MSLLTLAFAFAATLTNALDPSCTYTTTTRHSIPNVLFNWGQAWRGNWTAWNETVLPNVAFYTDRIPIPFNSQISEPWDTQFIPITNASTLRAFIERTREGFDRYGFVQQFHFVEPGGGKLVTRWTLNATVGAKSSSPYLLHFPQLRTTSIHARMARQVAPPTCLVVQTRTL</sequence>
<name>M3B7T0_PSEFD</name>
<dbReference type="Proteomes" id="UP000016932">
    <property type="component" value="Unassembled WGS sequence"/>
</dbReference>